<comment type="similarity">
    <text evidence="1 6">Belongs to the NusB family.</text>
</comment>
<dbReference type="STRING" id="665118.SAMN02983003_0449"/>
<accession>A0A1K2HT73</accession>
<dbReference type="OrthoDB" id="9797817at2"/>
<sequence>MPAPVKPGPRPSAKPARQGADAADIRPANQRGAARLAAVQALYQMDVGRQTLEDTLAQFNAHHLGREIEGEQYLPADADFFRQIVKGVIKSQLDIDPSIDNALDRGWPMARIDATLRAILRAGTFELLRRRDIPSGVVISEYVDIAKAFYDDDAPGMVNGVLDAIARQAAASADQQG</sequence>
<comment type="function">
    <text evidence="6">Involved in transcription antitermination. Required for transcription of ribosomal RNA (rRNA) genes. Binds specifically to the boxA antiterminator sequence of the ribosomal RNA (rrn) operons.</text>
</comment>
<evidence type="ECO:0000256" key="5">
    <source>
        <dbReference type="ARBA" id="ARBA00023163"/>
    </source>
</evidence>
<gene>
    <name evidence="6" type="primary">nusB</name>
    <name evidence="9" type="ORF">SAMN02983003_0449</name>
</gene>
<feature type="region of interest" description="Disordered" evidence="7">
    <location>
        <begin position="1"/>
        <end position="25"/>
    </location>
</feature>
<evidence type="ECO:0000256" key="2">
    <source>
        <dbReference type="ARBA" id="ARBA00022814"/>
    </source>
</evidence>
<reference evidence="9 10" key="1">
    <citation type="submission" date="2016-11" db="EMBL/GenBank/DDBJ databases">
        <authorList>
            <person name="Jaros S."/>
            <person name="Januszkiewicz K."/>
            <person name="Wedrychowicz H."/>
        </authorList>
    </citation>
    <scope>NUCLEOTIDE SEQUENCE [LARGE SCALE GENOMIC DNA]</scope>
    <source>
        <strain evidence="9 10">ATCC 23634</strain>
    </source>
</reference>
<dbReference type="HAMAP" id="MF_00073">
    <property type="entry name" value="NusB"/>
    <property type="match status" value="1"/>
</dbReference>
<proteinExistence type="inferred from homology"/>
<dbReference type="RefSeq" id="WP_072338774.1">
    <property type="nucleotide sequence ID" value="NZ_FPKU01000001.1"/>
</dbReference>
<dbReference type="AlphaFoldDB" id="A0A1K2HT73"/>
<dbReference type="GO" id="GO:0031564">
    <property type="term" value="P:transcription antitermination"/>
    <property type="evidence" value="ECO:0007669"/>
    <property type="project" value="UniProtKB-KW"/>
</dbReference>
<evidence type="ECO:0000256" key="4">
    <source>
        <dbReference type="ARBA" id="ARBA00023015"/>
    </source>
</evidence>
<dbReference type="InterPro" id="IPR035926">
    <property type="entry name" value="NusB-like_sf"/>
</dbReference>
<dbReference type="GO" id="GO:0006353">
    <property type="term" value="P:DNA-templated transcription termination"/>
    <property type="evidence" value="ECO:0007669"/>
    <property type="project" value="UniProtKB-UniRule"/>
</dbReference>
<dbReference type="Proteomes" id="UP000183447">
    <property type="component" value="Unassembled WGS sequence"/>
</dbReference>
<keyword evidence="2 6" id="KW-0889">Transcription antitermination</keyword>
<feature type="domain" description="NusB/RsmB/TIM44" evidence="8">
    <location>
        <begin position="34"/>
        <end position="167"/>
    </location>
</feature>
<dbReference type="Gene3D" id="1.10.940.10">
    <property type="entry name" value="NusB-like"/>
    <property type="match status" value="1"/>
</dbReference>
<organism evidence="9 10">
    <name type="scientific">Devosia enhydra</name>
    <dbReference type="NCBI Taxonomy" id="665118"/>
    <lineage>
        <taxon>Bacteria</taxon>
        <taxon>Pseudomonadati</taxon>
        <taxon>Pseudomonadota</taxon>
        <taxon>Alphaproteobacteria</taxon>
        <taxon>Hyphomicrobiales</taxon>
        <taxon>Devosiaceae</taxon>
        <taxon>Devosia</taxon>
    </lineage>
</organism>
<protein>
    <recommendedName>
        <fullName evidence="6">Transcription antitermination protein NusB</fullName>
    </recommendedName>
    <alternativeName>
        <fullName evidence="6">Antitermination factor NusB</fullName>
    </alternativeName>
</protein>
<evidence type="ECO:0000259" key="8">
    <source>
        <dbReference type="Pfam" id="PF01029"/>
    </source>
</evidence>
<keyword evidence="4 6" id="KW-0805">Transcription regulation</keyword>
<dbReference type="NCBIfam" id="TIGR01951">
    <property type="entry name" value="nusB"/>
    <property type="match status" value="1"/>
</dbReference>
<evidence type="ECO:0000256" key="6">
    <source>
        <dbReference type="HAMAP-Rule" id="MF_00073"/>
    </source>
</evidence>
<dbReference type="GO" id="GO:0005829">
    <property type="term" value="C:cytosol"/>
    <property type="evidence" value="ECO:0007669"/>
    <property type="project" value="TreeGrafter"/>
</dbReference>
<dbReference type="GO" id="GO:0003723">
    <property type="term" value="F:RNA binding"/>
    <property type="evidence" value="ECO:0007669"/>
    <property type="project" value="UniProtKB-UniRule"/>
</dbReference>
<evidence type="ECO:0000313" key="9">
    <source>
        <dbReference type="EMBL" id="SFZ81349.1"/>
    </source>
</evidence>
<feature type="compositionally biased region" description="Pro residues" evidence="7">
    <location>
        <begin position="1"/>
        <end position="12"/>
    </location>
</feature>
<dbReference type="EMBL" id="FPKU01000001">
    <property type="protein sequence ID" value="SFZ81349.1"/>
    <property type="molecule type" value="Genomic_DNA"/>
</dbReference>
<keyword evidence="3 6" id="KW-0694">RNA-binding</keyword>
<evidence type="ECO:0000256" key="7">
    <source>
        <dbReference type="SAM" id="MobiDB-lite"/>
    </source>
</evidence>
<dbReference type="PANTHER" id="PTHR11078:SF3">
    <property type="entry name" value="ANTITERMINATION NUSB DOMAIN-CONTAINING PROTEIN"/>
    <property type="match status" value="1"/>
</dbReference>
<dbReference type="InterPro" id="IPR006027">
    <property type="entry name" value="NusB_RsmB_TIM44"/>
</dbReference>
<dbReference type="SUPFAM" id="SSF48013">
    <property type="entry name" value="NusB-like"/>
    <property type="match status" value="1"/>
</dbReference>
<evidence type="ECO:0000313" key="10">
    <source>
        <dbReference type="Proteomes" id="UP000183447"/>
    </source>
</evidence>
<keyword evidence="5 6" id="KW-0804">Transcription</keyword>
<evidence type="ECO:0000256" key="1">
    <source>
        <dbReference type="ARBA" id="ARBA00005952"/>
    </source>
</evidence>
<dbReference type="PANTHER" id="PTHR11078">
    <property type="entry name" value="N UTILIZATION SUBSTANCE PROTEIN B-RELATED"/>
    <property type="match status" value="1"/>
</dbReference>
<keyword evidence="10" id="KW-1185">Reference proteome</keyword>
<dbReference type="InterPro" id="IPR011605">
    <property type="entry name" value="NusB_fam"/>
</dbReference>
<evidence type="ECO:0000256" key="3">
    <source>
        <dbReference type="ARBA" id="ARBA00022884"/>
    </source>
</evidence>
<dbReference type="Pfam" id="PF01029">
    <property type="entry name" value="NusB"/>
    <property type="match status" value="1"/>
</dbReference>
<name>A0A1K2HT73_9HYPH</name>